<reference evidence="2 3" key="1">
    <citation type="submission" date="2015-10" db="EMBL/GenBank/DDBJ databases">
        <title>Mycobacterium gordonae draft genome assembly.</title>
        <authorList>
            <person name="Ustinova V."/>
            <person name="Smirnova T."/>
            <person name="Blagodatskikh K."/>
            <person name="Varlamov D."/>
            <person name="Larionova E."/>
            <person name="Chernousova L."/>
        </authorList>
    </citation>
    <scope>NUCLEOTIDE SEQUENCE [LARGE SCALE GENOMIC DNA]</scope>
    <source>
        <strain evidence="2 3">CTRI 14-8773</strain>
    </source>
</reference>
<dbReference type="OrthoDB" id="4605582at2"/>
<evidence type="ECO:0000313" key="3">
    <source>
        <dbReference type="Proteomes" id="UP000051677"/>
    </source>
</evidence>
<gene>
    <name evidence="2" type="ORF">AO501_10610</name>
</gene>
<keyword evidence="1" id="KW-1133">Transmembrane helix</keyword>
<sequence length="363" mass="38993">MDVRWSAVLIFGAAALTAVTAWALLVPLVKTPVVRRPLAHVARLTGMPEYARLAALRFWSMLTTLGLLMALLAVALLITARPVGFSAATKNFEAAHPEDIMVCLGQPVTDPTTAGFLHYFAHQMGTFNTQRIGLTSPSLRVVPLTGDYEYAAAQFERFAALAGLQHQLDTTKELPGPQAEQLRMGINDFSREVNYLDYTRSVQDILALCMTGFPAFEDKSVRRRSVIYLGFNDIRDPRDARPTLFSDQQVKDMAAAGGIQINVISRADVLKSDQSSAAVAAIAAATDGRYSLYNPAGTAGPSMSATDANLAGVLTTVRDNPPGVVLASGTSITRRSWDYPNAVLIAALALTAVLSAALAVLRR</sequence>
<accession>A0A0Q2UGF5</accession>
<keyword evidence="1" id="KW-0472">Membrane</keyword>
<name>A0A0Q2UGF5_MYCGO</name>
<feature type="transmembrane region" description="Helical" evidence="1">
    <location>
        <begin position="342"/>
        <end position="361"/>
    </location>
</feature>
<protein>
    <submittedName>
        <fullName evidence="2">Uncharacterized protein</fullName>
    </submittedName>
</protein>
<proteinExistence type="predicted"/>
<keyword evidence="1" id="KW-0812">Transmembrane</keyword>
<dbReference type="EMBL" id="LKTM01000063">
    <property type="protein sequence ID" value="KQH79840.1"/>
    <property type="molecule type" value="Genomic_DNA"/>
</dbReference>
<dbReference type="RefSeq" id="WP_055577279.1">
    <property type="nucleotide sequence ID" value="NZ_LKTM01000063.1"/>
</dbReference>
<organism evidence="2 3">
    <name type="scientific">Mycobacterium gordonae</name>
    <dbReference type="NCBI Taxonomy" id="1778"/>
    <lineage>
        <taxon>Bacteria</taxon>
        <taxon>Bacillati</taxon>
        <taxon>Actinomycetota</taxon>
        <taxon>Actinomycetes</taxon>
        <taxon>Mycobacteriales</taxon>
        <taxon>Mycobacteriaceae</taxon>
        <taxon>Mycobacterium</taxon>
    </lineage>
</organism>
<evidence type="ECO:0000256" key="1">
    <source>
        <dbReference type="SAM" id="Phobius"/>
    </source>
</evidence>
<comment type="caution">
    <text evidence="2">The sequence shown here is derived from an EMBL/GenBank/DDBJ whole genome shotgun (WGS) entry which is preliminary data.</text>
</comment>
<feature type="transmembrane region" description="Helical" evidence="1">
    <location>
        <begin position="58"/>
        <end position="80"/>
    </location>
</feature>
<evidence type="ECO:0000313" key="2">
    <source>
        <dbReference type="EMBL" id="KQH79840.1"/>
    </source>
</evidence>
<dbReference type="AlphaFoldDB" id="A0A0Q2UGF5"/>
<dbReference type="Proteomes" id="UP000051677">
    <property type="component" value="Unassembled WGS sequence"/>
</dbReference>